<feature type="binding site" evidence="19">
    <location>
        <position position="724"/>
    </location>
    <ligand>
        <name>ATP</name>
        <dbReference type="ChEBI" id="CHEBI:30616"/>
    </ligand>
</feature>
<dbReference type="GO" id="GO:0005886">
    <property type="term" value="C:plasma membrane"/>
    <property type="evidence" value="ECO:0007669"/>
    <property type="project" value="UniProtKB-SubCell"/>
</dbReference>
<dbReference type="GO" id="GO:0004674">
    <property type="term" value="F:protein serine/threonine kinase activity"/>
    <property type="evidence" value="ECO:0007669"/>
    <property type="project" value="UniProtKB-EC"/>
</dbReference>
<evidence type="ECO:0000256" key="5">
    <source>
        <dbReference type="ARBA" id="ARBA00022475"/>
    </source>
</evidence>
<dbReference type="Gene3D" id="1.10.510.10">
    <property type="entry name" value="Transferase(Phosphotransferase) domain 1"/>
    <property type="match status" value="1"/>
</dbReference>
<dbReference type="EC" id="2.7.11.1" evidence="4"/>
<evidence type="ECO:0000256" key="17">
    <source>
        <dbReference type="ARBA" id="ARBA00023170"/>
    </source>
</evidence>
<dbReference type="FunFam" id="3.80.10.10:FF:001380">
    <property type="entry name" value="Os05g0256100 protein"/>
    <property type="match status" value="1"/>
</dbReference>
<feature type="chain" id="PRO_5001578978" description="non-specific serine/threonine protein kinase" evidence="21">
    <location>
        <begin position="30"/>
        <end position="949"/>
    </location>
</feature>
<dbReference type="Pfam" id="PF11721">
    <property type="entry name" value="Malectin"/>
    <property type="match status" value="1"/>
</dbReference>
<keyword evidence="15 20" id="KW-1133">Transmembrane helix</keyword>
<dbReference type="InterPro" id="IPR008271">
    <property type="entry name" value="Ser/Thr_kinase_AS"/>
</dbReference>
<evidence type="ECO:0000256" key="15">
    <source>
        <dbReference type="ARBA" id="ARBA00022989"/>
    </source>
</evidence>
<proteinExistence type="inferred from homology"/>
<sequence length="949" mass="104153">MRRRGYSRGVLVWLVLVCSCIHQAPRCQAQQTPRTDPVEVAALNTILGRWGQKASRSPAWNISGEPCSGAAVDSSTEIDGNYYFNPGIKCDCSFNSNTICHITKLRVYALNVVGQIPSELQNLTYLSYLNLDQNYLTGPIPSFIGQFSAMQHLSLGFNPLSGPLPKELGNLTNLNLLGISLDNFSGGLPEELGNLSNLEQLYTDSSGFSGPFPWTFSKLKKLRILYASDNDFTGKIPDYFGSLTNLEDLGFQGNSFVGPIPASLSNLTRLTNLMVGDIVNGSSSLAFISNLTSLSTLILRNCKVSGNLGTVDISKLTNLILLDLSFNNITGQVPQSILTLDKLEFLFLGNNRLTGSLPDAKSASLKNLDFSYNQLTGNFPSWATENDLHLNLVANNFVLDSTNNSILPPGLNCLQQDTPCFLGSPQYYSFAVDCGSNRSMTGSDNTVYDVDHADLGAASYYVTSETRWGVSNVGKFNQAPNDSYIIYSSNQQFQNAADSELFQTARMSASSLRYYGLGLENGNYTVVLQFAETGYPDTQTWQSLGRRVFDIYVQGSLREKNFDIRKTAGGKSFTAVSKSYTATVSKNFLEIHLFWAGKGTCCIPIQGYYGPMISALSVTPNFTPTVRNGVPEKKSNIGAISGIVIGVSVLVLAALFGIFMFRKRRRLARQQQELYDLIGQPDVLSLTELKLATDDFNPQNIVGEGGYGLVYKGTLTDGRVIAVKQFSKSSLHGKRQFVAEVATISAVQHRNLVKLHGCCIDSNTYLLVYEYLENGSLDRALFGDGSLKLDWSTRFEIILGVARGLAYLHEESNIRIVHRDIKASNVLLDTDLTPKVSDFGLAKLYEENMSHVNTTKIAGTFGYLAPEYAMRGQLTEKADVFAFGVVALEAVSGRPNTDNSLEESKIYLLEWVIISYSTVFSSSSSRIHRQSILVQELLLTEACCASVHL</sequence>
<dbReference type="InterPro" id="IPR017441">
    <property type="entry name" value="Protein_kinase_ATP_BS"/>
</dbReference>
<dbReference type="Pfam" id="PF00069">
    <property type="entry name" value="Pkinase"/>
    <property type="match status" value="1"/>
</dbReference>
<evidence type="ECO:0000256" key="2">
    <source>
        <dbReference type="ARBA" id="ARBA00008536"/>
    </source>
</evidence>
<dbReference type="Gene3D" id="3.80.10.10">
    <property type="entry name" value="Ribonuclease Inhibitor"/>
    <property type="match status" value="2"/>
</dbReference>
<dbReference type="GO" id="GO:0005524">
    <property type="term" value="F:ATP binding"/>
    <property type="evidence" value="ECO:0007669"/>
    <property type="project" value="UniProtKB-UniRule"/>
</dbReference>
<dbReference type="PROSITE" id="PS00108">
    <property type="entry name" value="PROTEIN_KINASE_ST"/>
    <property type="match status" value="1"/>
</dbReference>
<evidence type="ECO:0000256" key="20">
    <source>
        <dbReference type="SAM" id="Phobius"/>
    </source>
</evidence>
<dbReference type="Gene3D" id="2.60.120.430">
    <property type="entry name" value="Galactose-binding lectin"/>
    <property type="match status" value="1"/>
</dbReference>
<evidence type="ECO:0000256" key="18">
    <source>
        <dbReference type="ARBA" id="ARBA00023180"/>
    </source>
</evidence>
<keyword evidence="18" id="KW-0325">Glycoprotein</keyword>
<organism evidence="23">
    <name type="scientific">Saccharum hybrid cultivar R570</name>
    <dbReference type="NCBI Taxonomy" id="131158"/>
    <lineage>
        <taxon>Eukaryota</taxon>
        <taxon>Viridiplantae</taxon>
        <taxon>Streptophyta</taxon>
        <taxon>Embryophyta</taxon>
        <taxon>Tracheophyta</taxon>
        <taxon>Spermatophyta</taxon>
        <taxon>Magnoliopsida</taxon>
        <taxon>Liliopsida</taxon>
        <taxon>Poales</taxon>
        <taxon>Poaceae</taxon>
        <taxon>PACMAD clade</taxon>
        <taxon>Panicoideae</taxon>
        <taxon>Andropogonodae</taxon>
        <taxon>Andropogoneae</taxon>
        <taxon>Saccharinae</taxon>
        <taxon>Saccharum</taxon>
        <taxon>Saccharum officinarum species complex</taxon>
    </lineage>
</organism>
<dbReference type="PANTHER" id="PTHR48006:SF53">
    <property type="entry name" value="OS08G0203400 PROTEIN"/>
    <property type="match status" value="1"/>
</dbReference>
<feature type="transmembrane region" description="Helical" evidence="20">
    <location>
        <begin position="637"/>
        <end position="661"/>
    </location>
</feature>
<dbReference type="EMBL" id="KF184665">
    <property type="protein sequence ID" value="AGT17045.1"/>
    <property type="molecule type" value="Genomic_DNA"/>
</dbReference>
<evidence type="ECO:0000256" key="13">
    <source>
        <dbReference type="ARBA" id="ARBA00022777"/>
    </source>
</evidence>
<dbReference type="InterPro" id="IPR051824">
    <property type="entry name" value="LRR_Rcpt-Like_S/T_Kinase"/>
</dbReference>
<evidence type="ECO:0000313" key="23">
    <source>
        <dbReference type="EMBL" id="AGT17045.1"/>
    </source>
</evidence>
<dbReference type="AlphaFoldDB" id="A0A059Q247"/>
<evidence type="ECO:0000259" key="22">
    <source>
        <dbReference type="PROSITE" id="PS50011"/>
    </source>
</evidence>
<evidence type="ECO:0000256" key="8">
    <source>
        <dbReference type="ARBA" id="ARBA00022679"/>
    </source>
</evidence>
<evidence type="ECO:0000256" key="14">
    <source>
        <dbReference type="ARBA" id="ARBA00022840"/>
    </source>
</evidence>
<dbReference type="InterPro" id="IPR032675">
    <property type="entry name" value="LRR_dom_sf"/>
</dbReference>
<dbReference type="SUPFAM" id="SSF52058">
    <property type="entry name" value="L domain-like"/>
    <property type="match status" value="1"/>
</dbReference>
<evidence type="ECO:0000256" key="19">
    <source>
        <dbReference type="PROSITE-ProRule" id="PRU10141"/>
    </source>
</evidence>
<dbReference type="FunFam" id="3.80.10.10:FF:000298">
    <property type="entry name" value="Putative LRR receptor-like serine/threonine-protein kinase"/>
    <property type="match status" value="1"/>
</dbReference>
<name>A0A059Q247_9POAL</name>
<dbReference type="PROSITE" id="PS51257">
    <property type="entry name" value="PROKAR_LIPOPROTEIN"/>
    <property type="match status" value="1"/>
</dbReference>
<evidence type="ECO:0000256" key="9">
    <source>
        <dbReference type="ARBA" id="ARBA00022692"/>
    </source>
</evidence>
<feature type="domain" description="Protein kinase" evidence="22">
    <location>
        <begin position="696"/>
        <end position="949"/>
    </location>
</feature>
<dbReference type="Gene3D" id="3.30.200.20">
    <property type="entry name" value="Phosphorylase Kinase, domain 1"/>
    <property type="match status" value="1"/>
</dbReference>
<evidence type="ECO:0000256" key="6">
    <source>
        <dbReference type="ARBA" id="ARBA00022553"/>
    </source>
</evidence>
<dbReference type="PROSITE" id="PS50011">
    <property type="entry name" value="PROTEIN_KINASE_DOM"/>
    <property type="match status" value="1"/>
</dbReference>
<evidence type="ECO:0000256" key="16">
    <source>
        <dbReference type="ARBA" id="ARBA00023136"/>
    </source>
</evidence>
<keyword evidence="7" id="KW-0433">Leucine-rich repeat</keyword>
<accession>A0A059Q247</accession>
<keyword evidence="17 23" id="KW-0675">Receptor</keyword>
<dbReference type="CDD" id="cd14066">
    <property type="entry name" value="STKc_IRAK"/>
    <property type="match status" value="1"/>
</dbReference>
<keyword evidence="8" id="KW-0808">Transferase</keyword>
<dbReference type="FunFam" id="2.60.120.430:FF:000002">
    <property type="entry name" value="Leucine-rich repeat receptor-like protein kinase"/>
    <property type="match status" value="1"/>
</dbReference>
<dbReference type="SUPFAM" id="SSF56112">
    <property type="entry name" value="Protein kinase-like (PK-like)"/>
    <property type="match status" value="1"/>
</dbReference>
<keyword evidence="13 23" id="KW-0418">Kinase</keyword>
<comment type="subcellular location">
    <subcellularLocation>
        <location evidence="1">Cell membrane</location>
        <topology evidence="1">Single-pass type I membrane protein</topology>
    </subcellularLocation>
</comment>
<evidence type="ECO:0000256" key="10">
    <source>
        <dbReference type="ARBA" id="ARBA00022729"/>
    </source>
</evidence>
<protein>
    <recommendedName>
        <fullName evidence="4">non-specific serine/threonine protein kinase</fullName>
        <ecNumber evidence="4">2.7.11.1</ecNumber>
    </recommendedName>
</protein>
<dbReference type="FunFam" id="1.10.510.10:FF:000240">
    <property type="entry name" value="Lectin-domain containing receptor kinase A4.3"/>
    <property type="match status" value="1"/>
</dbReference>
<keyword evidence="14 19" id="KW-0067">ATP-binding</keyword>
<evidence type="ECO:0000256" key="4">
    <source>
        <dbReference type="ARBA" id="ARBA00012513"/>
    </source>
</evidence>
<evidence type="ECO:0000256" key="11">
    <source>
        <dbReference type="ARBA" id="ARBA00022737"/>
    </source>
</evidence>
<evidence type="ECO:0000256" key="12">
    <source>
        <dbReference type="ARBA" id="ARBA00022741"/>
    </source>
</evidence>
<keyword evidence="10 21" id="KW-0732">Signal</keyword>
<evidence type="ECO:0000256" key="1">
    <source>
        <dbReference type="ARBA" id="ARBA00004251"/>
    </source>
</evidence>
<keyword evidence="12 19" id="KW-0547">Nucleotide-binding</keyword>
<dbReference type="PANTHER" id="PTHR48006">
    <property type="entry name" value="LEUCINE-RICH REPEAT-CONTAINING PROTEIN DDB_G0281931-RELATED"/>
    <property type="match status" value="1"/>
</dbReference>
<dbReference type="PROSITE" id="PS00107">
    <property type="entry name" value="PROTEIN_KINASE_ATP"/>
    <property type="match status" value="1"/>
</dbReference>
<dbReference type="GO" id="GO:0002229">
    <property type="term" value="P:defense response to oomycetes"/>
    <property type="evidence" value="ECO:0007669"/>
    <property type="project" value="UniProtKB-ARBA"/>
</dbReference>
<dbReference type="InterPro" id="IPR001611">
    <property type="entry name" value="Leu-rich_rpt"/>
</dbReference>
<keyword evidence="9 20" id="KW-0812">Transmembrane</keyword>
<comment type="similarity">
    <text evidence="2">In the N-terminal section; belongs to the leguminous lectin family.</text>
</comment>
<evidence type="ECO:0000256" key="7">
    <source>
        <dbReference type="ARBA" id="ARBA00022614"/>
    </source>
</evidence>
<gene>
    <name evidence="23" type="ORF">SHCRBa_011_L19_R_10</name>
</gene>
<comment type="similarity">
    <text evidence="3">In the C-terminal section; belongs to the protein kinase superfamily. Ser/Thr protein kinase family.</text>
</comment>
<keyword evidence="5" id="KW-1003">Cell membrane</keyword>
<keyword evidence="11" id="KW-0677">Repeat</keyword>
<dbReference type="InterPro" id="IPR021720">
    <property type="entry name" value="Malectin_dom"/>
</dbReference>
<keyword evidence="6" id="KW-0597">Phosphoprotein</keyword>
<dbReference type="FunFam" id="3.30.200.20:FF:000140">
    <property type="entry name" value="Leucine-rich repeat receptor-like protein kinase"/>
    <property type="match status" value="1"/>
</dbReference>
<reference evidence="23" key="1">
    <citation type="submission" date="2013-05" db="EMBL/GenBank/DDBJ databases">
        <title>Building the sugarcane genome for biotechnology and identifying evolutionary trends.</title>
        <authorList>
            <person name="De Setta N."/>
            <person name="Monteiro-Vitorello C.B."/>
            <person name="Metcalfe C.J."/>
            <person name="Cruz G.M.Q."/>
            <person name="Del Bem L.E."/>
            <person name="Vicentini R."/>
            <person name="Nogueira F.T.S."/>
            <person name="Campos R.A."/>
            <person name="Nunes S.L."/>
            <person name="Turrini P.C.G."/>
            <person name="Vieira A.P."/>
            <person name="Cruz E.A.O."/>
            <person name="Correa T.C.S."/>
            <person name="Hotta C.T."/>
            <person name="de Mello-Varani A."/>
            <person name="Vautrin S."/>
            <person name="Trindade A.S."/>
            <person name="Vilela M.M."/>
            <person name="Horta C.L."/>
            <person name="Sato P.M."/>
            <person name="de Andrade R.F."/>
            <person name="Nishiyama M.Y."/>
            <person name="Cardoso-Silva C.B."/>
            <person name="Scortecci K.C."/>
            <person name="Garcia A.A.F."/>
            <person name="Carneiro M.S."/>
            <person name="Kim C."/>
            <person name="Paterson A.H."/>
            <person name="Berges H."/>
            <person name="D'Hont A."/>
            <person name="de-Souza A.P."/>
            <person name="Souza G.M."/>
            <person name="Vincentz M."/>
            <person name="Kitajima J.P."/>
            <person name="Van Sluys M.-A."/>
        </authorList>
    </citation>
    <scope>NUCLEOTIDE SEQUENCE</scope>
</reference>
<dbReference type="Pfam" id="PF00560">
    <property type="entry name" value="LRR_1"/>
    <property type="match status" value="5"/>
</dbReference>
<dbReference type="InterPro" id="IPR011009">
    <property type="entry name" value="Kinase-like_dom_sf"/>
</dbReference>
<keyword evidence="16 20" id="KW-0472">Membrane</keyword>
<evidence type="ECO:0000256" key="21">
    <source>
        <dbReference type="SAM" id="SignalP"/>
    </source>
</evidence>
<feature type="signal peptide" evidence="21">
    <location>
        <begin position="1"/>
        <end position="29"/>
    </location>
</feature>
<dbReference type="SMART" id="SM00220">
    <property type="entry name" value="S_TKc"/>
    <property type="match status" value="1"/>
</dbReference>
<dbReference type="InterPro" id="IPR000719">
    <property type="entry name" value="Prot_kinase_dom"/>
</dbReference>
<evidence type="ECO:0000256" key="3">
    <source>
        <dbReference type="ARBA" id="ARBA00010217"/>
    </source>
</evidence>